<accession>A0A1Y1IH63</accession>
<dbReference type="OrthoDB" id="410458at2759"/>
<organism evidence="2 3">
    <name type="scientific">Klebsormidium nitens</name>
    <name type="common">Green alga</name>
    <name type="synonym">Ulothrix nitens</name>
    <dbReference type="NCBI Taxonomy" id="105231"/>
    <lineage>
        <taxon>Eukaryota</taxon>
        <taxon>Viridiplantae</taxon>
        <taxon>Streptophyta</taxon>
        <taxon>Klebsormidiophyceae</taxon>
        <taxon>Klebsormidiales</taxon>
        <taxon>Klebsormidiaceae</taxon>
        <taxon>Klebsormidium</taxon>
    </lineage>
</organism>
<proteinExistence type="predicted"/>
<dbReference type="AlphaFoldDB" id="A0A1Y1IH63"/>
<evidence type="ECO:0000256" key="1">
    <source>
        <dbReference type="SAM" id="MobiDB-lite"/>
    </source>
</evidence>
<gene>
    <name evidence="2" type="ORF">KFL_005180020</name>
</gene>
<dbReference type="OMA" id="YDGVCNM"/>
<protein>
    <recommendedName>
        <fullName evidence="4">Thiol-disulphide oxidoreductase DCC</fullName>
    </recommendedName>
</protein>
<dbReference type="PANTHER" id="PTHR33639">
    <property type="entry name" value="THIOL-DISULFIDE OXIDOREDUCTASE DCC"/>
    <property type="match status" value="1"/>
</dbReference>
<dbReference type="InterPro" id="IPR007263">
    <property type="entry name" value="DCC1-like"/>
</dbReference>
<keyword evidence="3" id="KW-1185">Reference proteome</keyword>
<dbReference type="GO" id="GO:0015035">
    <property type="term" value="F:protein-disulfide reductase activity"/>
    <property type="evidence" value="ECO:0007669"/>
    <property type="project" value="InterPro"/>
</dbReference>
<dbReference type="Pfam" id="PF04134">
    <property type="entry name" value="DCC1-like"/>
    <property type="match status" value="1"/>
</dbReference>
<reference evidence="2 3" key="1">
    <citation type="journal article" date="2014" name="Nat. Commun.">
        <title>Klebsormidium flaccidum genome reveals primary factors for plant terrestrial adaptation.</title>
        <authorList>
            <person name="Hori K."/>
            <person name="Maruyama F."/>
            <person name="Fujisawa T."/>
            <person name="Togashi T."/>
            <person name="Yamamoto N."/>
            <person name="Seo M."/>
            <person name="Sato S."/>
            <person name="Yamada T."/>
            <person name="Mori H."/>
            <person name="Tajima N."/>
            <person name="Moriyama T."/>
            <person name="Ikeuchi M."/>
            <person name="Watanabe M."/>
            <person name="Wada H."/>
            <person name="Kobayashi K."/>
            <person name="Saito M."/>
            <person name="Masuda T."/>
            <person name="Sasaki-Sekimoto Y."/>
            <person name="Mashiguchi K."/>
            <person name="Awai K."/>
            <person name="Shimojima M."/>
            <person name="Masuda S."/>
            <person name="Iwai M."/>
            <person name="Nobusawa T."/>
            <person name="Narise T."/>
            <person name="Kondo S."/>
            <person name="Saito H."/>
            <person name="Sato R."/>
            <person name="Murakawa M."/>
            <person name="Ihara Y."/>
            <person name="Oshima-Yamada Y."/>
            <person name="Ohtaka K."/>
            <person name="Satoh M."/>
            <person name="Sonobe K."/>
            <person name="Ishii M."/>
            <person name="Ohtani R."/>
            <person name="Kanamori-Sato M."/>
            <person name="Honoki R."/>
            <person name="Miyazaki D."/>
            <person name="Mochizuki H."/>
            <person name="Umetsu J."/>
            <person name="Higashi K."/>
            <person name="Shibata D."/>
            <person name="Kamiya Y."/>
            <person name="Sato N."/>
            <person name="Nakamura Y."/>
            <person name="Tabata S."/>
            <person name="Ida S."/>
            <person name="Kurokawa K."/>
            <person name="Ohta H."/>
        </authorList>
    </citation>
    <scope>NUCLEOTIDE SEQUENCE [LARGE SCALE GENOMIC DNA]</scope>
    <source>
        <strain evidence="2 3">NIES-2285</strain>
    </source>
</reference>
<feature type="region of interest" description="Disordered" evidence="1">
    <location>
        <begin position="58"/>
        <end position="101"/>
    </location>
</feature>
<dbReference type="InterPro" id="IPR052927">
    <property type="entry name" value="DCC_oxidoreductase"/>
</dbReference>
<dbReference type="Proteomes" id="UP000054558">
    <property type="component" value="Unassembled WGS sequence"/>
</dbReference>
<evidence type="ECO:0000313" key="3">
    <source>
        <dbReference type="Proteomes" id="UP000054558"/>
    </source>
</evidence>
<dbReference type="STRING" id="105231.A0A1Y1IH63"/>
<evidence type="ECO:0000313" key="2">
    <source>
        <dbReference type="EMBL" id="GAQ89402.1"/>
    </source>
</evidence>
<sequence>MALSTSLVRTGAILSKLSSTRHPDAESLPKAADLTFQGSWTKPALQRQTLAPRVSLAQNQVTQLPEPVTPTRGPAHRSTRDSSSKGSASDQETAEARPGDELFATDKRPIVLFDGICNMCNEGVNFMLDNDPKGKLRYAALQSEAGRTLLIRSGLRPDDHSSMVMVYSNRAYTHSDAILHIAQCLQSPVYKGLGSFGLCVPEFARDAVYSVIAANRHKFMGVRDTCRFLDEEAMERFVS</sequence>
<evidence type="ECO:0008006" key="4">
    <source>
        <dbReference type="Google" id="ProtNLM"/>
    </source>
</evidence>
<dbReference type="EMBL" id="DF237467">
    <property type="protein sequence ID" value="GAQ89402.1"/>
    <property type="molecule type" value="Genomic_DNA"/>
</dbReference>
<name>A0A1Y1IH63_KLENI</name>
<dbReference type="PANTHER" id="PTHR33639:SF2">
    <property type="entry name" value="DUF393 DOMAIN-CONTAINING PROTEIN"/>
    <property type="match status" value="1"/>
</dbReference>